<dbReference type="AlphaFoldDB" id="A0A6A4GEY0"/>
<sequence length="157" mass="18100">SEYECLTTALMLRAPAEKLVKSLNLKAFKLSEKQYKLAVDLSDILECLQAPTKLFLRRDGSRPLISEVIPAMEDLREQLETASKDIDLPDVCCVAAHAGWLVLDKYYNIVSECENLTIFLAVMCPDRKLKWFEERGRSATQLQRIRERVVTRFQETF</sequence>
<proteinExistence type="predicted"/>
<keyword evidence="2" id="KW-1185">Reference proteome</keyword>
<accession>A0A6A4GEY0</accession>
<reference evidence="1" key="1">
    <citation type="journal article" date="2019" name="Environ. Microbiol.">
        <title>Fungal ecological strategies reflected in gene transcription - a case study of two litter decomposers.</title>
        <authorList>
            <person name="Barbi F."/>
            <person name="Kohler A."/>
            <person name="Barry K."/>
            <person name="Baskaran P."/>
            <person name="Daum C."/>
            <person name="Fauchery L."/>
            <person name="Ihrmark K."/>
            <person name="Kuo A."/>
            <person name="LaButti K."/>
            <person name="Lipzen A."/>
            <person name="Morin E."/>
            <person name="Grigoriev I.V."/>
            <person name="Henrissat B."/>
            <person name="Lindahl B."/>
            <person name="Martin F."/>
        </authorList>
    </citation>
    <scope>NUCLEOTIDE SEQUENCE</scope>
    <source>
        <strain evidence="1">JB14</strain>
    </source>
</reference>
<dbReference type="OrthoDB" id="3050260at2759"/>
<evidence type="ECO:0000313" key="1">
    <source>
        <dbReference type="EMBL" id="KAE9384112.1"/>
    </source>
</evidence>
<gene>
    <name evidence="1" type="ORF">BT96DRAFT_757860</name>
</gene>
<feature type="non-terminal residue" evidence="1">
    <location>
        <position position="157"/>
    </location>
</feature>
<name>A0A6A4GEY0_9AGAR</name>
<dbReference type="EMBL" id="ML770221">
    <property type="protein sequence ID" value="KAE9384112.1"/>
    <property type="molecule type" value="Genomic_DNA"/>
</dbReference>
<feature type="non-terminal residue" evidence="1">
    <location>
        <position position="1"/>
    </location>
</feature>
<organism evidence="1 2">
    <name type="scientific">Gymnopus androsaceus JB14</name>
    <dbReference type="NCBI Taxonomy" id="1447944"/>
    <lineage>
        <taxon>Eukaryota</taxon>
        <taxon>Fungi</taxon>
        <taxon>Dikarya</taxon>
        <taxon>Basidiomycota</taxon>
        <taxon>Agaricomycotina</taxon>
        <taxon>Agaricomycetes</taxon>
        <taxon>Agaricomycetidae</taxon>
        <taxon>Agaricales</taxon>
        <taxon>Marasmiineae</taxon>
        <taxon>Omphalotaceae</taxon>
        <taxon>Gymnopus</taxon>
    </lineage>
</organism>
<dbReference type="Proteomes" id="UP000799118">
    <property type="component" value="Unassembled WGS sequence"/>
</dbReference>
<evidence type="ECO:0000313" key="2">
    <source>
        <dbReference type="Proteomes" id="UP000799118"/>
    </source>
</evidence>
<protein>
    <submittedName>
        <fullName evidence="1">Uncharacterized protein</fullName>
    </submittedName>
</protein>